<dbReference type="STRING" id="1120919.GCA_000429165_02423"/>
<dbReference type="AlphaFoldDB" id="A0A511XC04"/>
<dbReference type="PANTHER" id="PTHR19288">
    <property type="entry name" value="4-NITROPHENYLPHOSPHATASE-RELATED"/>
    <property type="match status" value="1"/>
</dbReference>
<reference evidence="1 2" key="1">
    <citation type="submission" date="2019-07" db="EMBL/GenBank/DDBJ databases">
        <title>Whole genome shotgun sequence of Acetobacter nitrogenifigens NBRC 105050.</title>
        <authorList>
            <person name="Hosoyama A."/>
            <person name="Uohara A."/>
            <person name="Ohji S."/>
            <person name="Ichikawa N."/>
        </authorList>
    </citation>
    <scope>NUCLEOTIDE SEQUENCE [LARGE SCALE GENOMIC DNA]</scope>
    <source>
        <strain evidence="1 2">NBRC 105050</strain>
    </source>
</reference>
<organism evidence="1 2">
    <name type="scientific">Acetobacter nitrogenifigens DSM 23921 = NBRC 105050</name>
    <dbReference type="NCBI Taxonomy" id="1120919"/>
    <lineage>
        <taxon>Bacteria</taxon>
        <taxon>Pseudomonadati</taxon>
        <taxon>Pseudomonadota</taxon>
        <taxon>Alphaproteobacteria</taxon>
        <taxon>Acetobacterales</taxon>
        <taxon>Acetobacteraceae</taxon>
        <taxon>Acetobacter</taxon>
    </lineage>
</organism>
<evidence type="ECO:0000313" key="2">
    <source>
        <dbReference type="Proteomes" id="UP000321635"/>
    </source>
</evidence>
<proteinExistence type="predicted"/>
<name>A0A511XC04_9PROT</name>
<dbReference type="SUPFAM" id="SSF56784">
    <property type="entry name" value="HAD-like"/>
    <property type="match status" value="1"/>
</dbReference>
<dbReference type="InterPro" id="IPR006356">
    <property type="entry name" value="HAD-SF_hydro_IIA_hyp3"/>
</dbReference>
<dbReference type="GO" id="GO:0016791">
    <property type="term" value="F:phosphatase activity"/>
    <property type="evidence" value="ECO:0007669"/>
    <property type="project" value="TreeGrafter"/>
</dbReference>
<dbReference type="GO" id="GO:0005737">
    <property type="term" value="C:cytoplasm"/>
    <property type="evidence" value="ECO:0007669"/>
    <property type="project" value="TreeGrafter"/>
</dbReference>
<dbReference type="RefSeq" id="WP_035376543.1">
    <property type="nucleotide sequence ID" value="NZ_AUBI01000009.1"/>
</dbReference>
<keyword evidence="2" id="KW-1185">Reference proteome</keyword>
<dbReference type="InterPro" id="IPR023214">
    <property type="entry name" value="HAD_sf"/>
</dbReference>
<dbReference type="Pfam" id="PF13344">
    <property type="entry name" value="Hydrolase_6"/>
    <property type="match status" value="1"/>
</dbReference>
<dbReference type="EMBL" id="BJYF01000018">
    <property type="protein sequence ID" value="GEN60452.1"/>
    <property type="molecule type" value="Genomic_DNA"/>
</dbReference>
<dbReference type="NCBIfam" id="TIGR01459">
    <property type="entry name" value="HAD-SF-IIA-hyp4"/>
    <property type="match status" value="1"/>
</dbReference>
<dbReference type="OrthoDB" id="9791073at2"/>
<dbReference type="InterPro" id="IPR036412">
    <property type="entry name" value="HAD-like_sf"/>
</dbReference>
<dbReference type="PANTHER" id="PTHR19288:SF90">
    <property type="entry name" value="OS08G0542600 PROTEIN"/>
    <property type="match status" value="1"/>
</dbReference>
<gene>
    <name evidence="1" type="ORF">ANI02nite_23360</name>
</gene>
<sequence>MTVRRIERLSGVSGLADRYDGYIVDLWGCVHDGVRPYPGAIACLQALKSAGKRIVLLSNAPRPRPVVQAQLRDMGVVDTLYDGLMTSGEFTRRLLLSRDQDATLAVAPWLTSLGTKALHIGGDHDLALFEGLGLELVETPEEADFVMNTGPDERRGKTEFEPYVAALDAAAARGLPMICANPDMEVIRDGKRLICAGLLAKIYEQKNGLVHWIGKPFAAVYEPVLAMLDTPRDRVIGVGDALATDVRGAAAAGVDALWILGGIHKEKLGDDPALAQAEADAQGLFPVASVPGLVW</sequence>
<dbReference type="NCBIfam" id="TIGR01460">
    <property type="entry name" value="HAD-SF-IIA"/>
    <property type="match status" value="1"/>
</dbReference>
<evidence type="ECO:0000313" key="1">
    <source>
        <dbReference type="EMBL" id="GEN60452.1"/>
    </source>
</evidence>
<comment type="caution">
    <text evidence="1">The sequence shown here is derived from an EMBL/GenBank/DDBJ whole genome shotgun (WGS) entry which is preliminary data.</text>
</comment>
<dbReference type="Gene3D" id="3.40.50.1000">
    <property type="entry name" value="HAD superfamily/HAD-like"/>
    <property type="match status" value="2"/>
</dbReference>
<dbReference type="InterPro" id="IPR006357">
    <property type="entry name" value="HAD-SF_hydro_IIA"/>
</dbReference>
<dbReference type="Pfam" id="PF13242">
    <property type="entry name" value="Hydrolase_like"/>
    <property type="match status" value="1"/>
</dbReference>
<dbReference type="Proteomes" id="UP000321635">
    <property type="component" value="Unassembled WGS sequence"/>
</dbReference>
<accession>A0A511XC04</accession>
<protein>
    <submittedName>
        <fullName evidence="1">Haloacid dehalogenase</fullName>
    </submittedName>
</protein>